<dbReference type="SUPFAM" id="SSF52440">
    <property type="entry name" value="PreATP-grasp domain"/>
    <property type="match status" value="1"/>
</dbReference>
<dbReference type="EC" id="6.3.4.13" evidence="4 14"/>
<comment type="catalytic activity">
    <reaction evidence="14">
        <text>5-phospho-beta-D-ribosylamine + glycine + ATP = N(1)-(5-phospho-beta-D-ribosyl)glycinamide + ADP + phosphate + H(+)</text>
        <dbReference type="Rhea" id="RHEA:17453"/>
        <dbReference type="ChEBI" id="CHEBI:15378"/>
        <dbReference type="ChEBI" id="CHEBI:30616"/>
        <dbReference type="ChEBI" id="CHEBI:43474"/>
        <dbReference type="ChEBI" id="CHEBI:57305"/>
        <dbReference type="ChEBI" id="CHEBI:58681"/>
        <dbReference type="ChEBI" id="CHEBI:143788"/>
        <dbReference type="ChEBI" id="CHEBI:456216"/>
        <dbReference type="EC" id="6.3.4.13"/>
    </reaction>
</comment>
<evidence type="ECO:0000256" key="13">
    <source>
        <dbReference type="ARBA" id="ARBA00042864"/>
    </source>
</evidence>
<dbReference type="SMART" id="SM01210">
    <property type="entry name" value="GARS_C"/>
    <property type="match status" value="1"/>
</dbReference>
<dbReference type="InterPro" id="IPR020560">
    <property type="entry name" value="PRibGlycinamide_synth_C-dom"/>
</dbReference>
<evidence type="ECO:0000259" key="16">
    <source>
        <dbReference type="PROSITE" id="PS50975"/>
    </source>
</evidence>
<dbReference type="FunFam" id="3.30.1490.20:FF:000006">
    <property type="entry name" value="phosphoribosylamine--glycine ligase, chloroplastic-like"/>
    <property type="match status" value="1"/>
</dbReference>
<dbReference type="NCBIfam" id="TIGR00877">
    <property type="entry name" value="purD"/>
    <property type="match status" value="1"/>
</dbReference>
<comment type="cofactor">
    <cofactor evidence="1">
        <name>Mn(2+)</name>
        <dbReference type="ChEBI" id="CHEBI:29035"/>
    </cofactor>
</comment>
<organism evidence="17 18">
    <name type="scientific">Terasakiella brassicae</name>
    <dbReference type="NCBI Taxonomy" id="1634917"/>
    <lineage>
        <taxon>Bacteria</taxon>
        <taxon>Pseudomonadati</taxon>
        <taxon>Pseudomonadota</taxon>
        <taxon>Alphaproteobacteria</taxon>
        <taxon>Rhodospirillales</taxon>
        <taxon>Terasakiellaceae</taxon>
        <taxon>Terasakiella</taxon>
    </lineage>
</organism>
<sequence>MKVLVVGSGGREHALCWAIAKSSKLSKLFCAPGNAGIAEVAECVAIGGEDIDALVTFAKDNAIDLVVVGPEAPLVLGLVDKLEEAGIRAFGPSAAASVLEGSKGFMKDMCAKAGVPTAAYGRFTEAEAAKSFIRENGAPIVVKTDGLAAGKGVIICQTVGEAEKAVDDMMGDKIFGDAGNEIVVEDFLEGEECSFFALIDGERALPLAAAQDHKAAYDGDKGPNTGGMGAYSPTPIATPEICDKIMETAITPLIKTMAKEGCPYKGVLFCGLMVKDGVPTVLEYNIRFGDPECQVLMMRWKSDVLEALDAAAQGKLDDIQLDWHDETAMVVVMAAQGYPGSYEKGTEIKNINQANTIENAFVFHAGTKADDGKILATGGRVLGVTGRGQTVREAQATTYKAVDAIDWEKGFCRRDIGWRAVAREDQK</sequence>
<dbReference type="SUPFAM" id="SSF51246">
    <property type="entry name" value="Rudiment single hybrid motif"/>
    <property type="match status" value="1"/>
</dbReference>
<proteinExistence type="inferred from homology"/>
<keyword evidence="8 14" id="KW-0658">Purine biosynthesis</keyword>
<dbReference type="SMART" id="SM01209">
    <property type="entry name" value="GARS_A"/>
    <property type="match status" value="1"/>
</dbReference>
<keyword evidence="18" id="KW-1185">Reference proteome</keyword>
<evidence type="ECO:0000256" key="12">
    <source>
        <dbReference type="ARBA" id="ARBA00042242"/>
    </source>
</evidence>
<evidence type="ECO:0000313" key="18">
    <source>
        <dbReference type="Proteomes" id="UP000632498"/>
    </source>
</evidence>
<dbReference type="PROSITE" id="PS50975">
    <property type="entry name" value="ATP_GRASP"/>
    <property type="match status" value="1"/>
</dbReference>
<dbReference type="Gene3D" id="3.40.50.20">
    <property type="match status" value="1"/>
</dbReference>
<evidence type="ECO:0000256" key="15">
    <source>
        <dbReference type="PROSITE-ProRule" id="PRU00409"/>
    </source>
</evidence>
<dbReference type="FunFam" id="3.90.600.10:FF:000001">
    <property type="entry name" value="Trifunctional purine biosynthetic protein adenosine-3"/>
    <property type="match status" value="1"/>
</dbReference>
<keyword evidence="7 15" id="KW-0547">Nucleotide-binding</keyword>
<evidence type="ECO:0000256" key="9">
    <source>
        <dbReference type="ARBA" id="ARBA00022840"/>
    </source>
</evidence>
<feature type="domain" description="ATP-grasp" evidence="16">
    <location>
        <begin position="107"/>
        <end position="313"/>
    </location>
</feature>
<comment type="pathway">
    <text evidence="3 14">Purine metabolism; IMP biosynthesis via de novo pathway; N(1)-(5-phospho-D-ribosyl)glycinamide from 5-phospho-alpha-D-ribose 1-diphosphate: step 2/2.</text>
</comment>
<evidence type="ECO:0000256" key="5">
    <source>
        <dbReference type="ARBA" id="ARBA00022598"/>
    </source>
</evidence>
<dbReference type="InterPro" id="IPR013815">
    <property type="entry name" value="ATP_grasp_subdomain_1"/>
</dbReference>
<evidence type="ECO:0000256" key="3">
    <source>
        <dbReference type="ARBA" id="ARBA00005174"/>
    </source>
</evidence>
<evidence type="ECO:0000313" key="17">
    <source>
        <dbReference type="EMBL" id="GGF68526.1"/>
    </source>
</evidence>
<protein>
    <recommendedName>
        <fullName evidence="4 14">Phosphoribosylamine--glycine ligase</fullName>
        <ecNumber evidence="4 14">6.3.4.13</ecNumber>
    </recommendedName>
    <alternativeName>
        <fullName evidence="14">GARS</fullName>
    </alternativeName>
    <alternativeName>
        <fullName evidence="12 14">Glycinamide ribonucleotide synthetase</fullName>
    </alternativeName>
    <alternativeName>
        <fullName evidence="13 14">Phosphoribosylglycinamide synthetase</fullName>
    </alternativeName>
</protein>
<keyword evidence="6" id="KW-0479">Metal-binding</keyword>
<keyword evidence="10" id="KW-0464">Manganese</keyword>
<dbReference type="InterPro" id="IPR020559">
    <property type="entry name" value="PRibGlycinamide_synth_CS"/>
</dbReference>
<keyword evidence="5 14" id="KW-0436">Ligase</keyword>
<dbReference type="PANTHER" id="PTHR43472:SF1">
    <property type="entry name" value="PHOSPHORIBOSYLAMINE--GLYCINE LIGASE, CHLOROPLASTIC"/>
    <property type="match status" value="1"/>
</dbReference>
<reference evidence="17" key="2">
    <citation type="submission" date="2020-09" db="EMBL/GenBank/DDBJ databases">
        <authorList>
            <person name="Sun Q."/>
            <person name="Zhou Y."/>
        </authorList>
    </citation>
    <scope>NUCLEOTIDE SEQUENCE</scope>
    <source>
        <strain evidence="17">CGMCC 1.15254</strain>
    </source>
</reference>
<dbReference type="GO" id="GO:0009113">
    <property type="term" value="P:purine nucleobase biosynthetic process"/>
    <property type="evidence" value="ECO:0007669"/>
    <property type="project" value="InterPro"/>
</dbReference>
<dbReference type="Gene3D" id="3.30.1490.20">
    <property type="entry name" value="ATP-grasp fold, A domain"/>
    <property type="match status" value="1"/>
</dbReference>
<dbReference type="FunFam" id="3.40.50.20:FF:000006">
    <property type="entry name" value="Phosphoribosylamine--glycine ligase, chloroplastic"/>
    <property type="match status" value="1"/>
</dbReference>
<comment type="cofactor">
    <cofactor evidence="2">
        <name>Mg(2+)</name>
        <dbReference type="ChEBI" id="CHEBI:18420"/>
    </cofactor>
</comment>
<dbReference type="InterPro" id="IPR011054">
    <property type="entry name" value="Rudment_hybrid_motif"/>
</dbReference>
<dbReference type="InterPro" id="IPR020562">
    <property type="entry name" value="PRibGlycinamide_synth_N"/>
</dbReference>
<dbReference type="RefSeq" id="WP_188665289.1">
    <property type="nucleotide sequence ID" value="NZ_BMHV01000016.1"/>
</dbReference>
<dbReference type="Gene3D" id="3.30.470.20">
    <property type="entry name" value="ATP-grasp fold, B domain"/>
    <property type="match status" value="1"/>
</dbReference>
<accession>A0A917C3Q6</accession>
<evidence type="ECO:0000256" key="14">
    <source>
        <dbReference type="HAMAP-Rule" id="MF_00138"/>
    </source>
</evidence>
<dbReference type="GO" id="GO:0006189">
    <property type="term" value="P:'de novo' IMP biosynthetic process"/>
    <property type="evidence" value="ECO:0007669"/>
    <property type="project" value="UniProtKB-UniRule"/>
</dbReference>
<dbReference type="HAMAP" id="MF_00138">
    <property type="entry name" value="GARS"/>
    <property type="match status" value="1"/>
</dbReference>
<dbReference type="Pfam" id="PF01071">
    <property type="entry name" value="GARS_A"/>
    <property type="match status" value="1"/>
</dbReference>
<dbReference type="Pfam" id="PF02844">
    <property type="entry name" value="GARS_N"/>
    <property type="match status" value="1"/>
</dbReference>
<evidence type="ECO:0000256" key="7">
    <source>
        <dbReference type="ARBA" id="ARBA00022741"/>
    </source>
</evidence>
<evidence type="ECO:0000256" key="6">
    <source>
        <dbReference type="ARBA" id="ARBA00022723"/>
    </source>
</evidence>
<dbReference type="InterPro" id="IPR037123">
    <property type="entry name" value="PRibGlycinamide_synth_C_sf"/>
</dbReference>
<dbReference type="EMBL" id="BMHV01000016">
    <property type="protein sequence ID" value="GGF68526.1"/>
    <property type="molecule type" value="Genomic_DNA"/>
</dbReference>
<dbReference type="InterPro" id="IPR011761">
    <property type="entry name" value="ATP-grasp"/>
</dbReference>
<dbReference type="Proteomes" id="UP000632498">
    <property type="component" value="Unassembled WGS sequence"/>
</dbReference>
<dbReference type="GO" id="GO:0046872">
    <property type="term" value="F:metal ion binding"/>
    <property type="evidence" value="ECO:0007669"/>
    <property type="project" value="UniProtKB-KW"/>
</dbReference>
<dbReference type="Gene3D" id="3.90.600.10">
    <property type="entry name" value="Phosphoribosylglycinamide synthetase, C-terminal domain"/>
    <property type="match status" value="1"/>
</dbReference>
<dbReference type="InterPro" id="IPR000115">
    <property type="entry name" value="PRibGlycinamide_synth"/>
</dbReference>
<comment type="caution">
    <text evidence="17">The sequence shown here is derived from an EMBL/GenBank/DDBJ whole genome shotgun (WGS) entry which is preliminary data.</text>
</comment>
<gene>
    <name evidence="14 17" type="primary">purD</name>
    <name evidence="17" type="ORF">GCM10011332_23370</name>
</gene>
<reference evidence="17" key="1">
    <citation type="journal article" date="2014" name="Int. J. Syst. Evol. Microbiol.">
        <title>Complete genome sequence of Corynebacterium casei LMG S-19264T (=DSM 44701T), isolated from a smear-ripened cheese.</title>
        <authorList>
            <consortium name="US DOE Joint Genome Institute (JGI-PGF)"/>
            <person name="Walter F."/>
            <person name="Albersmeier A."/>
            <person name="Kalinowski J."/>
            <person name="Ruckert C."/>
        </authorList>
    </citation>
    <scope>NUCLEOTIDE SEQUENCE</scope>
    <source>
        <strain evidence="17">CGMCC 1.15254</strain>
    </source>
</reference>
<dbReference type="AlphaFoldDB" id="A0A917C3Q6"/>
<dbReference type="GO" id="GO:0005524">
    <property type="term" value="F:ATP binding"/>
    <property type="evidence" value="ECO:0007669"/>
    <property type="project" value="UniProtKB-UniRule"/>
</dbReference>
<dbReference type="InterPro" id="IPR016185">
    <property type="entry name" value="PreATP-grasp_dom_sf"/>
</dbReference>
<evidence type="ECO:0000256" key="4">
    <source>
        <dbReference type="ARBA" id="ARBA00013255"/>
    </source>
</evidence>
<keyword evidence="9 15" id="KW-0067">ATP-binding</keyword>
<name>A0A917C3Q6_9PROT</name>
<comment type="similarity">
    <text evidence="11 14">Belongs to the GARS family.</text>
</comment>
<dbReference type="SUPFAM" id="SSF56059">
    <property type="entry name" value="Glutathione synthetase ATP-binding domain-like"/>
    <property type="match status" value="1"/>
</dbReference>
<dbReference type="Pfam" id="PF02843">
    <property type="entry name" value="GARS_C"/>
    <property type="match status" value="1"/>
</dbReference>
<dbReference type="PROSITE" id="PS00184">
    <property type="entry name" value="GARS"/>
    <property type="match status" value="1"/>
</dbReference>
<evidence type="ECO:0000256" key="2">
    <source>
        <dbReference type="ARBA" id="ARBA00001946"/>
    </source>
</evidence>
<dbReference type="PANTHER" id="PTHR43472">
    <property type="entry name" value="PHOSPHORIBOSYLAMINE--GLYCINE LIGASE"/>
    <property type="match status" value="1"/>
</dbReference>
<evidence type="ECO:0000256" key="8">
    <source>
        <dbReference type="ARBA" id="ARBA00022755"/>
    </source>
</evidence>
<dbReference type="GO" id="GO:0004637">
    <property type="term" value="F:phosphoribosylamine-glycine ligase activity"/>
    <property type="evidence" value="ECO:0007669"/>
    <property type="project" value="UniProtKB-UniRule"/>
</dbReference>
<dbReference type="InterPro" id="IPR020561">
    <property type="entry name" value="PRibGlycinamid_synth_ATP-grasp"/>
</dbReference>
<evidence type="ECO:0000256" key="11">
    <source>
        <dbReference type="ARBA" id="ARBA00038345"/>
    </source>
</evidence>
<evidence type="ECO:0000256" key="1">
    <source>
        <dbReference type="ARBA" id="ARBA00001936"/>
    </source>
</evidence>
<evidence type="ECO:0000256" key="10">
    <source>
        <dbReference type="ARBA" id="ARBA00023211"/>
    </source>
</evidence>